<comment type="subcellular location">
    <subcellularLocation>
        <location evidence="1">Secreted</location>
        <location evidence="1">Cell wall</location>
    </subcellularLocation>
</comment>
<protein>
    <submittedName>
        <fullName evidence="12">Polygalacturonase-like</fullName>
    </submittedName>
</protein>
<evidence type="ECO:0000256" key="1">
    <source>
        <dbReference type="ARBA" id="ARBA00004191"/>
    </source>
</evidence>
<keyword evidence="5 9" id="KW-0378">Hydrolase</keyword>
<feature type="signal peptide" evidence="10">
    <location>
        <begin position="1"/>
        <end position="24"/>
    </location>
</feature>
<keyword evidence="3" id="KW-0134">Cell wall</keyword>
<evidence type="ECO:0000256" key="10">
    <source>
        <dbReference type="SAM" id="SignalP"/>
    </source>
</evidence>
<sequence length="395" mass="42111">MEKSTMITLTFSLILIFLPSLTIGLSTYNVVSLGAKPDGKTDSTEVFVKAWNEACGSLGKSRIVVPEGRYLIQNAIKFDGRKCRSVAITFDVKGTLVAPSDFHALSSSATWLWFDSVNGVTLSGGKFDGKGVSLWNCKMSGKGGCPKGASTLAFTNSKNIVVRGLTSINSQLFHIVFNGCNNVKLQSVKVLASGNSPNTDGIHVQASNGVTIFKSKISTGDDCISVGAGTTDLWIEDILCGPGHGISIGSLAKDMNELGVENVTVKDVTFVGTQNGVRIKSWARPSNGFVKKVVFQHCTMINVQNPIIIDQNYCPSNKGCPGKESGVKISDITYEDIHGSSATEVAVKFDCSSKHPCENIKLDNVKLTYKNQPSISSCTYADGSTNGLIEPKGCL</sequence>
<accession>A0A9R0IVV8</accession>
<dbReference type="PROSITE" id="PS00502">
    <property type="entry name" value="POLYGALACTURONASE"/>
    <property type="match status" value="1"/>
</dbReference>
<proteinExistence type="inferred from homology"/>
<evidence type="ECO:0000256" key="8">
    <source>
        <dbReference type="PROSITE-ProRule" id="PRU10052"/>
    </source>
</evidence>
<evidence type="ECO:0000256" key="6">
    <source>
        <dbReference type="ARBA" id="ARBA00023295"/>
    </source>
</evidence>
<gene>
    <name evidence="12" type="primary">LOC110795855</name>
</gene>
<keyword evidence="4" id="KW-0964">Secreted</keyword>
<feature type="chain" id="PRO_5040422951" evidence="10">
    <location>
        <begin position="25"/>
        <end position="395"/>
    </location>
</feature>
<evidence type="ECO:0000313" key="12">
    <source>
        <dbReference type="RefSeq" id="XP_021856572.1"/>
    </source>
</evidence>
<keyword evidence="11" id="KW-1185">Reference proteome</keyword>
<dbReference type="FunFam" id="2.160.20.10:FF:000004">
    <property type="entry name" value="Pectin lyase-like superfamily protein"/>
    <property type="match status" value="1"/>
</dbReference>
<dbReference type="PANTHER" id="PTHR31375">
    <property type="match status" value="1"/>
</dbReference>
<dbReference type="GO" id="GO:0004650">
    <property type="term" value="F:polygalacturonase activity"/>
    <property type="evidence" value="ECO:0007669"/>
    <property type="project" value="InterPro"/>
</dbReference>
<dbReference type="GeneID" id="110795855"/>
<dbReference type="InterPro" id="IPR000743">
    <property type="entry name" value="Glyco_hydro_28"/>
</dbReference>
<feature type="active site" evidence="8">
    <location>
        <position position="244"/>
    </location>
</feature>
<dbReference type="AlphaFoldDB" id="A0A9R0IVV8"/>
<dbReference type="Gene3D" id="2.160.20.10">
    <property type="entry name" value="Single-stranded right-handed beta-helix, Pectin lyase-like"/>
    <property type="match status" value="1"/>
</dbReference>
<evidence type="ECO:0000256" key="2">
    <source>
        <dbReference type="ARBA" id="ARBA00008834"/>
    </source>
</evidence>
<keyword evidence="10" id="KW-0732">Signal</keyword>
<dbReference type="SMART" id="SM00710">
    <property type="entry name" value="PbH1"/>
    <property type="match status" value="5"/>
</dbReference>
<evidence type="ECO:0000256" key="9">
    <source>
        <dbReference type="RuleBase" id="RU361169"/>
    </source>
</evidence>
<dbReference type="Pfam" id="PF00295">
    <property type="entry name" value="Glyco_hydro_28"/>
    <property type="match status" value="1"/>
</dbReference>
<dbReference type="RefSeq" id="XP_021856572.1">
    <property type="nucleotide sequence ID" value="XM_022000880.2"/>
</dbReference>
<dbReference type="SUPFAM" id="SSF51126">
    <property type="entry name" value="Pectin lyase-like"/>
    <property type="match status" value="1"/>
</dbReference>
<name>A0A9R0IVV8_SPIOL</name>
<dbReference type="GO" id="GO:0005975">
    <property type="term" value="P:carbohydrate metabolic process"/>
    <property type="evidence" value="ECO:0007669"/>
    <property type="project" value="InterPro"/>
</dbReference>
<dbReference type="InterPro" id="IPR011050">
    <property type="entry name" value="Pectin_lyase_fold/virulence"/>
</dbReference>
<evidence type="ECO:0000256" key="5">
    <source>
        <dbReference type="ARBA" id="ARBA00022801"/>
    </source>
</evidence>
<comment type="similarity">
    <text evidence="2 9">Belongs to the glycosyl hydrolase 28 family.</text>
</comment>
<dbReference type="InterPro" id="IPR006626">
    <property type="entry name" value="PbH1"/>
</dbReference>
<dbReference type="InterPro" id="IPR012334">
    <property type="entry name" value="Pectin_lyas_fold"/>
</dbReference>
<dbReference type="Proteomes" id="UP000813463">
    <property type="component" value="Chromosome 3"/>
</dbReference>
<reference evidence="11" key="1">
    <citation type="journal article" date="2021" name="Nat. Commun.">
        <title>Genomic analyses provide insights into spinach domestication and the genetic basis of agronomic traits.</title>
        <authorList>
            <person name="Cai X."/>
            <person name="Sun X."/>
            <person name="Xu C."/>
            <person name="Sun H."/>
            <person name="Wang X."/>
            <person name="Ge C."/>
            <person name="Zhang Z."/>
            <person name="Wang Q."/>
            <person name="Fei Z."/>
            <person name="Jiao C."/>
            <person name="Wang Q."/>
        </authorList>
    </citation>
    <scope>NUCLEOTIDE SEQUENCE [LARGE SCALE GENOMIC DNA]</scope>
    <source>
        <strain evidence="11">cv. Varoflay</strain>
    </source>
</reference>
<keyword evidence="7" id="KW-0961">Cell wall biogenesis/degradation</keyword>
<dbReference type="GO" id="GO:0071555">
    <property type="term" value="P:cell wall organization"/>
    <property type="evidence" value="ECO:0007669"/>
    <property type="project" value="UniProtKB-KW"/>
</dbReference>
<evidence type="ECO:0000256" key="7">
    <source>
        <dbReference type="ARBA" id="ARBA00023316"/>
    </source>
</evidence>
<evidence type="ECO:0000256" key="3">
    <source>
        <dbReference type="ARBA" id="ARBA00022512"/>
    </source>
</evidence>
<dbReference type="OrthoDB" id="187139at2759"/>
<evidence type="ECO:0000313" key="11">
    <source>
        <dbReference type="Proteomes" id="UP000813463"/>
    </source>
</evidence>
<evidence type="ECO:0000256" key="4">
    <source>
        <dbReference type="ARBA" id="ARBA00022525"/>
    </source>
</evidence>
<organism evidence="11 12">
    <name type="scientific">Spinacia oleracea</name>
    <name type="common">Spinach</name>
    <dbReference type="NCBI Taxonomy" id="3562"/>
    <lineage>
        <taxon>Eukaryota</taxon>
        <taxon>Viridiplantae</taxon>
        <taxon>Streptophyta</taxon>
        <taxon>Embryophyta</taxon>
        <taxon>Tracheophyta</taxon>
        <taxon>Spermatophyta</taxon>
        <taxon>Magnoliopsida</taxon>
        <taxon>eudicotyledons</taxon>
        <taxon>Gunneridae</taxon>
        <taxon>Pentapetalae</taxon>
        <taxon>Caryophyllales</taxon>
        <taxon>Chenopodiaceae</taxon>
        <taxon>Chenopodioideae</taxon>
        <taxon>Anserineae</taxon>
        <taxon>Spinacia</taxon>
    </lineage>
</organism>
<reference evidence="12" key="2">
    <citation type="submission" date="2025-08" db="UniProtKB">
        <authorList>
            <consortium name="RefSeq"/>
        </authorList>
    </citation>
    <scope>IDENTIFICATION</scope>
    <source>
        <tissue evidence="12">Leaf</tissue>
    </source>
</reference>
<keyword evidence="6 9" id="KW-0326">Glycosidase</keyword>
<dbReference type="KEGG" id="soe:110795855"/>